<evidence type="ECO:0000256" key="4">
    <source>
        <dbReference type="ARBA" id="ARBA00022741"/>
    </source>
</evidence>
<dbReference type="AlphaFoldDB" id="A0A7Y9QX70"/>
<organism evidence="7 8">
    <name type="scientific">Sphaerotilus montanus</name>
    <dbReference type="NCBI Taxonomy" id="522889"/>
    <lineage>
        <taxon>Bacteria</taxon>
        <taxon>Pseudomonadati</taxon>
        <taxon>Pseudomonadota</taxon>
        <taxon>Betaproteobacteria</taxon>
        <taxon>Burkholderiales</taxon>
        <taxon>Sphaerotilaceae</taxon>
        <taxon>Sphaerotilus</taxon>
    </lineage>
</organism>
<comment type="caution">
    <text evidence="7">The sequence shown here is derived from an EMBL/GenBank/DDBJ whole genome shotgun (WGS) entry which is preliminary data.</text>
</comment>
<accession>A0A7Y9QX70</accession>
<evidence type="ECO:0000256" key="1">
    <source>
        <dbReference type="ARBA" id="ARBA00022475"/>
    </source>
</evidence>
<dbReference type="InterPro" id="IPR017871">
    <property type="entry name" value="ABC_transporter-like_CS"/>
</dbReference>
<dbReference type="Gene3D" id="3.40.50.300">
    <property type="entry name" value="P-loop containing nucleotide triphosphate hydrolases"/>
    <property type="match status" value="1"/>
</dbReference>
<evidence type="ECO:0000256" key="5">
    <source>
        <dbReference type="ARBA" id="ARBA00022840"/>
    </source>
</evidence>
<evidence type="ECO:0000313" key="7">
    <source>
        <dbReference type="EMBL" id="NYG32566.1"/>
    </source>
</evidence>
<dbReference type="PANTHER" id="PTHR43790:SF8">
    <property type="entry name" value="SUGAR ABC TRANSPORTER ATP-BINDING PROTEIN"/>
    <property type="match status" value="1"/>
</dbReference>
<keyword evidence="3" id="KW-0677">Repeat</keyword>
<dbReference type="InterPro" id="IPR027417">
    <property type="entry name" value="P-loop_NTPase"/>
</dbReference>
<keyword evidence="8" id="KW-1185">Reference proteome</keyword>
<dbReference type="Proteomes" id="UP000518288">
    <property type="component" value="Unassembled WGS sequence"/>
</dbReference>
<name>A0A7Y9QX70_9BURK</name>
<sequence length="266" mass="28594">MALSTNTPRPVLEISGLTKHYGGVKALTDAQFSLAPGEHAAIVGDNGAGKSTFVRLITGAEQPNSGSIALDGQPVHFDSPLDAREQGIETVYQTLALAEDLDVPANIFLGRELTWLSLGPLSILNHKAMRARSVEMLSTTGVKIQDLSESLRGMSGGQRQCVAIARAAGFAKKLIILDEPTAALGVQETARVEQIIKGLKARGVPLIIISHNLRQVFDLVDRIWVFRQGRIIANLETRHTHPEQIVGLITGAIDPARLVREPVATP</sequence>
<evidence type="ECO:0000313" key="8">
    <source>
        <dbReference type="Proteomes" id="UP000518288"/>
    </source>
</evidence>
<gene>
    <name evidence="7" type="ORF">BDD16_001552</name>
</gene>
<evidence type="ECO:0000256" key="3">
    <source>
        <dbReference type="ARBA" id="ARBA00022737"/>
    </source>
</evidence>
<keyword evidence="2" id="KW-0813">Transport</keyword>
<dbReference type="InterPro" id="IPR050107">
    <property type="entry name" value="ABC_carbohydrate_import_ATPase"/>
</dbReference>
<dbReference type="PROSITE" id="PS50893">
    <property type="entry name" value="ABC_TRANSPORTER_2"/>
    <property type="match status" value="1"/>
</dbReference>
<dbReference type="CDD" id="cd03216">
    <property type="entry name" value="ABC_Carb_Monos_I"/>
    <property type="match status" value="1"/>
</dbReference>
<dbReference type="PROSITE" id="PS00211">
    <property type="entry name" value="ABC_TRANSPORTER_1"/>
    <property type="match status" value="1"/>
</dbReference>
<dbReference type="SUPFAM" id="SSF52540">
    <property type="entry name" value="P-loop containing nucleoside triphosphate hydrolases"/>
    <property type="match status" value="1"/>
</dbReference>
<proteinExistence type="predicted"/>
<dbReference type="InterPro" id="IPR003593">
    <property type="entry name" value="AAA+_ATPase"/>
</dbReference>
<evidence type="ECO:0000256" key="2">
    <source>
        <dbReference type="ARBA" id="ARBA00022597"/>
    </source>
</evidence>
<feature type="domain" description="ABC transporter" evidence="6">
    <location>
        <begin position="12"/>
        <end position="253"/>
    </location>
</feature>
<dbReference type="EMBL" id="JACCFH010000001">
    <property type="protein sequence ID" value="NYG32566.1"/>
    <property type="molecule type" value="Genomic_DNA"/>
</dbReference>
<dbReference type="PANTHER" id="PTHR43790">
    <property type="entry name" value="CARBOHYDRATE TRANSPORT ATP-BINDING PROTEIN MG119-RELATED"/>
    <property type="match status" value="1"/>
</dbReference>
<dbReference type="Pfam" id="PF00005">
    <property type="entry name" value="ABC_tran"/>
    <property type="match status" value="1"/>
</dbReference>
<keyword evidence="4" id="KW-0547">Nucleotide-binding</keyword>
<keyword evidence="1" id="KW-1003">Cell membrane</keyword>
<evidence type="ECO:0000259" key="6">
    <source>
        <dbReference type="PROSITE" id="PS50893"/>
    </source>
</evidence>
<reference evidence="7 8" key="1">
    <citation type="submission" date="2020-07" db="EMBL/GenBank/DDBJ databases">
        <title>Genomic Encyclopedia of Archaeal and Bacterial Type Strains, Phase II (KMG-II): from individual species to whole genera.</title>
        <authorList>
            <person name="Goeker M."/>
        </authorList>
    </citation>
    <scope>NUCLEOTIDE SEQUENCE [LARGE SCALE GENOMIC DNA]</scope>
    <source>
        <strain evidence="7 8">DSM 21226</strain>
    </source>
</reference>
<dbReference type="SMART" id="SM00382">
    <property type="entry name" value="AAA"/>
    <property type="match status" value="1"/>
</dbReference>
<dbReference type="GO" id="GO:0005524">
    <property type="term" value="F:ATP binding"/>
    <property type="evidence" value="ECO:0007669"/>
    <property type="project" value="UniProtKB-KW"/>
</dbReference>
<dbReference type="InterPro" id="IPR003439">
    <property type="entry name" value="ABC_transporter-like_ATP-bd"/>
</dbReference>
<dbReference type="RefSeq" id="WP_179633446.1">
    <property type="nucleotide sequence ID" value="NZ_CAXYYM010000030.1"/>
</dbReference>
<keyword evidence="2" id="KW-0762">Sugar transport</keyword>
<keyword evidence="1" id="KW-0472">Membrane</keyword>
<dbReference type="GO" id="GO:0016887">
    <property type="term" value="F:ATP hydrolysis activity"/>
    <property type="evidence" value="ECO:0007669"/>
    <property type="project" value="InterPro"/>
</dbReference>
<keyword evidence="5 7" id="KW-0067">ATP-binding</keyword>
<protein>
    <submittedName>
        <fullName evidence="7">Fructose transport system ATP-binding protein</fullName>
    </submittedName>
</protein>